<name>A0A841TNM3_9BACL</name>
<keyword evidence="2" id="KW-1185">Reference proteome</keyword>
<dbReference type="EMBL" id="JACJVR010000002">
    <property type="protein sequence ID" value="MBB6689926.1"/>
    <property type="molecule type" value="Genomic_DNA"/>
</dbReference>
<evidence type="ECO:0000313" key="2">
    <source>
        <dbReference type="Proteomes" id="UP000553776"/>
    </source>
</evidence>
<organism evidence="1 2">
    <name type="scientific">Cohnella xylanilytica</name>
    <dbReference type="NCBI Taxonomy" id="557555"/>
    <lineage>
        <taxon>Bacteria</taxon>
        <taxon>Bacillati</taxon>
        <taxon>Bacillota</taxon>
        <taxon>Bacilli</taxon>
        <taxon>Bacillales</taxon>
        <taxon>Paenibacillaceae</taxon>
        <taxon>Cohnella</taxon>
    </lineage>
</organism>
<accession>A0A841TNM3</accession>
<gene>
    <name evidence="1" type="ORF">H7B90_00780</name>
</gene>
<evidence type="ECO:0000313" key="1">
    <source>
        <dbReference type="EMBL" id="MBB6689926.1"/>
    </source>
</evidence>
<dbReference type="AlphaFoldDB" id="A0A841TNM3"/>
<reference evidence="1 2" key="1">
    <citation type="submission" date="2020-08" db="EMBL/GenBank/DDBJ databases">
        <title>Cohnella phylogeny.</title>
        <authorList>
            <person name="Dunlap C."/>
        </authorList>
    </citation>
    <scope>NUCLEOTIDE SEQUENCE [LARGE SCALE GENOMIC DNA]</scope>
    <source>
        <strain evidence="1 2">DSM 25239</strain>
    </source>
</reference>
<dbReference type="RefSeq" id="WP_185133951.1">
    <property type="nucleotide sequence ID" value="NZ_JACJVR010000002.1"/>
</dbReference>
<proteinExistence type="predicted"/>
<sequence length="114" mass="13101">MADWRDELKDHLDAYFEKRIKVGKEIHECIASLSAYNIKGVVESSARDPWLWEINLRTSSPQVNISFTISLEEIEYFLGETTGYGEPVRKFPEDLKSVVTGLILQKVKEEVPLD</sequence>
<protein>
    <submittedName>
        <fullName evidence="1">Uncharacterized protein</fullName>
    </submittedName>
</protein>
<dbReference type="Proteomes" id="UP000553776">
    <property type="component" value="Unassembled WGS sequence"/>
</dbReference>
<comment type="caution">
    <text evidence="1">The sequence shown here is derived from an EMBL/GenBank/DDBJ whole genome shotgun (WGS) entry which is preliminary data.</text>
</comment>